<dbReference type="CDD" id="cd00130">
    <property type="entry name" value="PAS"/>
    <property type="match status" value="2"/>
</dbReference>
<dbReference type="CDD" id="cd01949">
    <property type="entry name" value="GGDEF"/>
    <property type="match status" value="1"/>
</dbReference>
<feature type="domain" description="PAC" evidence="2">
    <location>
        <begin position="210"/>
        <end position="260"/>
    </location>
</feature>
<reference evidence="5" key="1">
    <citation type="journal article" date="2019" name="Int. J. Syst. Evol. Microbiol.">
        <title>The Global Catalogue of Microorganisms (GCM) 10K type strain sequencing project: providing services to taxonomists for standard genome sequencing and annotation.</title>
        <authorList>
            <consortium name="The Broad Institute Genomics Platform"/>
            <consortium name="The Broad Institute Genome Sequencing Center for Infectious Disease"/>
            <person name="Wu L."/>
            <person name="Ma J."/>
        </authorList>
    </citation>
    <scope>NUCLEOTIDE SEQUENCE [LARGE SCALE GENOMIC DNA]</scope>
    <source>
        <strain evidence="5">KCTC 22558</strain>
    </source>
</reference>
<dbReference type="InterPro" id="IPR000014">
    <property type="entry name" value="PAS"/>
</dbReference>
<feature type="domain" description="PAS" evidence="1">
    <location>
        <begin position="261"/>
        <end position="318"/>
    </location>
</feature>
<dbReference type="InterPro" id="IPR000700">
    <property type="entry name" value="PAS-assoc_C"/>
</dbReference>
<dbReference type="PANTHER" id="PTHR44757:SF2">
    <property type="entry name" value="BIOFILM ARCHITECTURE MAINTENANCE PROTEIN MBAA"/>
    <property type="match status" value="1"/>
</dbReference>
<dbReference type="SMART" id="SM00091">
    <property type="entry name" value="PAS"/>
    <property type="match status" value="3"/>
</dbReference>
<name>A0ABQ3BRW6_9GAMM</name>
<dbReference type="InterPro" id="IPR029787">
    <property type="entry name" value="Nucleotide_cyclase"/>
</dbReference>
<dbReference type="NCBIfam" id="TIGR00254">
    <property type="entry name" value="GGDEF"/>
    <property type="match status" value="1"/>
</dbReference>
<dbReference type="Gene3D" id="3.30.70.270">
    <property type="match status" value="1"/>
</dbReference>
<dbReference type="PROSITE" id="PS50113">
    <property type="entry name" value="PAC"/>
    <property type="match status" value="1"/>
</dbReference>
<dbReference type="InterPro" id="IPR013767">
    <property type="entry name" value="PAS_fold"/>
</dbReference>
<gene>
    <name evidence="4" type="ORF">GCM10008101_06260</name>
</gene>
<evidence type="ECO:0008006" key="6">
    <source>
        <dbReference type="Google" id="ProtNLM"/>
    </source>
</evidence>
<dbReference type="InterPro" id="IPR013656">
    <property type="entry name" value="PAS_4"/>
</dbReference>
<dbReference type="InterPro" id="IPR001610">
    <property type="entry name" value="PAC"/>
</dbReference>
<dbReference type="Pfam" id="PF08448">
    <property type="entry name" value="PAS_4"/>
    <property type="match status" value="2"/>
</dbReference>
<evidence type="ECO:0000313" key="5">
    <source>
        <dbReference type="Proteomes" id="UP000643403"/>
    </source>
</evidence>
<dbReference type="SMART" id="SM00267">
    <property type="entry name" value="GGDEF"/>
    <property type="match status" value="1"/>
</dbReference>
<dbReference type="Proteomes" id="UP000643403">
    <property type="component" value="Unassembled WGS sequence"/>
</dbReference>
<dbReference type="SUPFAM" id="SSF55073">
    <property type="entry name" value="Nucleotide cyclase"/>
    <property type="match status" value="1"/>
</dbReference>
<dbReference type="InterPro" id="IPR052155">
    <property type="entry name" value="Biofilm_reg_signaling"/>
</dbReference>
<dbReference type="SMART" id="SM00086">
    <property type="entry name" value="PAC"/>
    <property type="match status" value="2"/>
</dbReference>
<sequence length="550" mass="59680">MNASSLDRASPALRQLVDGIDELLVLLAPDGRVLDANLAGRGLIGDDSTGRAFATPSWLPATEDREAVAAAIAGVSIAGAPARVHVRPVRGGERLDMELRFSPVESDDGPAVAVSGHDVTAERRAERAYDRSERMLAGIVRSVPDAIVTVDAQQVIRMANPGAEAAFGYTADEMIGQPLALLLPEAVRERHAAHVRDFGGGGEDARFMNQRVPVAGRRRDGRVFPAEVTIARTPVGDEVLYTAVLRDISDRWKTQRELAEARQHEEAILRSVADGVIGIDRHGRTTFANPAAARLLGYRVHELIGHDLHALAHHSRPDGSAYAAEQCPTWRATHQGIALGGDDVYWRADGTALPVEYTATPFHVDGQVEGAVIVFRDGSARKRAEAELLQLSLVDELTGLYNRRGFMLHANRALERAAEDGHVIVLAFFDMDRFKAINDAHGHLAGDQALREVATLLRRTLRRDDVLGRFGGDEFVALLARPPGEDFDGQLQARIEAQLAHRNAAPDTPFALAMSIGTVQRAPGDQRSIESLLADADAELYRAKRGRRPA</sequence>
<feature type="domain" description="PAS" evidence="1">
    <location>
        <begin position="132"/>
        <end position="185"/>
    </location>
</feature>
<protein>
    <recommendedName>
        <fullName evidence="6">PAS domain S-box-containing protein/diguanylate cyclase (GGDEF) domain-containing protein</fullName>
    </recommendedName>
</protein>
<evidence type="ECO:0000313" key="4">
    <source>
        <dbReference type="EMBL" id="GGZ55593.1"/>
    </source>
</evidence>
<accession>A0ABQ3BRW6</accession>
<dbReference type="EMBL" id="BMXY01000001">
    <property type="protein sequence ID" value="GGZ55593.1"/>
    <property type="molecule type" value="Genomic_DNA"/>
</dbReference>
<dbReference type="NCBIfam" id="TIGR00229">
    <property type="entry name" value="sensory_box"/>
    <property type="match status" value="2"/>
</dbReference>
<dbReference type="PROSITE" id="PS50887">
    <property type="entry name" value="GGDEF"/>
    <property type="match status" value="1"/>
</dbReference>
<feature type="domain" description="GGDEF" evidence="3">
    <location>
        <begin position="422"/>
        <end position="550"/>
    </location>
</feature>
<dbReference type="Pfam" id="PF00990">
    <property type="entry name" value="GGDEF"/>
    <property type="match status" value="1"/>
</dbReference>
<evidence type="ECO:0000259" key="2">
    <source>
        <dbReference type="PROSITE" id="PS50113"/>
    </source>
</evidence>
<dbReference type="PROSITE" id="PS50112">
    <property type="entry name" value="PAS"/>
    <property type="match status" value="2"/>
</dbReference>
<comment type="caution">
    <text evidence="4">The sequence shown here is derived from an EMBL/GenBank/DDBJ whole genome shotgun (WGS) entry which is preliminary data.</text>
</comment>
<evidence type="ECO:0000259" key="1">
    <source>
        <dbReference type="PROSITE" id="PS50112"/>
    </source>
</evidence>
<evidence type="ECO:0000259" key="3">
    <source>
        <dbReference type="PROSITE" id="PS50887"/>
    </source>
</evidence>
<dbReference type="InterPro" id="IPR000160">
    <property type="entry name" value="GGDEF_dom"/>
</dbReference>
<dbReference type="Pfam" id="PF00989">
    <property type="entry name" value="PAS"/>
    <property type="match status" value="1"/>
</dbReference>
<dbReference type="InterPro" id="IPR035965">
    <property type="entry name" value="PAS-like_dom_sf"/>
</dbReference>
<dbReference type="InterPro" id="IPR043128">
    <property type="entry name" value="Rev_trsase/Diguanyl_cyclase"/>
</dbReference>
<proteinExistence type="predicted"/>
<organism evidence="4 5">
    <name type="scientific">Cognatilysobacter xinjiangensis</name>
    <dbReference type="NCBI Taxonomy" id="546892"/>
    <lineage>
        <taxon>Bacteria</taxon>
        <taxon>Pseudomonadati</taxon>
        <taxon>Pseudomonadota</taxon>
        <taxon>Gammaproteobacteria</taxon>
        <taxon>Lysobacterales</taxon>
        <taxon>Lysobacteraceae</taxon>
        <taxon>Cognatilysobacter</taxon>
    </lineage>
</organism>
<dbReference type="Gene3D" id="3.30.450.20">
    <property type="entry name" value="PAS domain"/>
    <property type="match status" value="3"/>
</dbReference>
<dbReference type="SUPFAM" id="SSF55785">
    <property type="entry name" value="PYP-like sensor domain (PAS domain)"/>
    <property type="match status" value="3"/>
</dbReference>
<dbReference type="PANTHER" id="PTHR44757">
    <property type="entry name" value="DIGUANYLATE CYCLASE DGCP"/>
    <property type="match status" value="1"/>
</dbReference>
<keyword evidence="5" id="KW-1185">Reference proteome</keyword>
<dbReference type="RefSeq" id="WP_189446909.1">
    <property type="nucleotide sequence ID" value="NZ_BMXY01000001.1"/>
</dbReference>